<evidence type="ECO:0000256" key="1">
    <source>
        <dbReference type="SAM" id="MobiDB-lite"/>
    </source>
</evidence>
<organism evidence="2 3">
    <name type="scientific">Conexibacter woesei (strain DSM 14684 / CCUG 47730 / CIP 108061 / JCM 11494 / NBRC 100937 / ID131577)</name>
    <dbReference type="NCBI Taxonomy" id="469383"/>
    <lineage>
        <taxon>Bacteria</taxon>
        <taxon>Bacillati</taxon>
        <taxon>Actinomycetota</taxon>
        <taxon>Thermoleophilia</taxon>
        <taxon>Solirubrobacterales</taxon>
        <taxon>Conexibacteraceae</taxon>
        <taxon>Conexibacter</taxon>
    </lineage>
</organism>
<feature type="compositionally biased region" description="Basic and acidic residues" evidence="1">
    <location>
        <begin position="172"/>
        <end position="184"/>
    </location>
</feature>
<reference evidence="2 3" key="1">
    <citation type="journal article" date="2010" name="Stand. Genomic Sci.">
        <title>Complete genome sequence of Conexibacter woesei type strain (ID131577).</title>
        <authorList>
            <person name="Pukall R."/>
            <person name="Lapidus A."/>
            <person name="Glavina Del Rio T."/>
            <person name="Copeland A."/>
            <person name="Tice H."/>
            <person name="Cheng J.-F."/>
            <person name="Lucas S."/>
            <person name="Chen F."/>
            <person name="Nolan M."/>
            <person name="Bruce D."/>
            <person name="Goodwin L."/>
            <person name="Pitluck S."/>
            <person name="Mavromatis K."/>
            <person name="Ivanova N."/>
            <person name="Ovchinnikova G."/>
            <person name="Pati A."/>
            <person name="Chen A."/>
            <person name="Palaniappan K."/>
            <person name="Land M."/>
            <person name="Hauser L."/>
            <person name="Chang Y.-J."/>
            <person name="Jeffries C.D."/>
            <person name="Chain P."/>
            <person name="Meincke L."/>
            <person name="Sims D."/>
            <person name="Brettin T."/>
            <person name="Detter J.C."/>
            <person name="Rohde M."/>
            <person name="Goeker M."/>
            <person name="Bristow J."/>
            <person name="Eisen J.A."/>
            <person name="Markowitz V."/>
            <person name="Kyrpides N.C."/>
            <person name="Klenk H.-P."/>
            <person name="Hugenholtz P."/>
        </authorList>
    </citation>
    <scope>NUCLEOTIDE SEQUENCE [LARGE SCALE GENOMIC DNA]</scope>
    <source>
        <strain evidence="3">DSM 14684 / CIP 108061 / JCM 11494 / NBRC 100937 / ID131577</strain>
    </source>
</reference>
<evidence type="ECO:0000313" key="3">
    <source>
        <dbReference type="Proteomes" id="UP000008229"/>
    </source>
</evidence>
<dbReference type="Proteomes" id="UP000008229">
    <property type="component" value="Chromosome"/>
</dbReference>
<accession>D3F212</accession>
<protein>
    <recommendedName>
        <fullName evidence="4">DUF1440 domain-containing protein</fullName>
    </recommendedName>
</protein>
<keyword evidence="3" id="KW-1185">Reference proteome</keyword>
<name>D3F212_CONWI</name>
<dbReference type="eggNOG" id="ENOG5033FWY">
    <property type="taxonomic scope" value="Bacteria"/>
</dbReference>
<feature type="region of interest" description="Disordered" evidence="1">
    <location>
        <begin position="149"/>
        <end position="184"/>
    </location>
</feature>
<dbReference type="EMBL" id="CP001854">
    <property type="protein sequence ID" value="ADB50187.1"/>
    <property type="molecule type" value="Genomic_DNA"/>
</dbReference>
<dbReference type="AlphaFoldDB" id="D3F212"/>
<gene>
    <name evidence="2" type="ordered locus">Cwoe_1760</name>
</gene>
<dbReference type="STRING" id="469383.Cwoe_1760"/>
<evidence type="ECO:0000313" key="2">
    <source>
        <dbReference type="EMBL" id="ADB50187.1"/>
    </source>
</evidence>
<dbReference type="OrthoDB" id="5243794at2"/>
<proteinExistence type="predicted"/>
<dbReference type="HOGENOM" id="CLU_1465849_0_0_11"/>
<dbReference type="KEGG" id="cwo:Cwoe_1760"/>
<evidence type="ECO:0008006" key="4">
    <source>
        <dbReference type="Google" id="ProtNLM"/>
    </source>
</evidence>
<reference evidence="3" key="2">
    <citation type="submission" date="2010-01" db="EMBL/GenBank/DDBJ databases">
        <title>The complete genome of Conexibacter woesei DSM 14684.</title>
        <authorList>
            <consortium name="US DOE Joint Genome Institute (JGI-PGF)"/>
            <person name="Lucas S."/>
            <person name="Copeland A."/>
            <person name="Lapidus A."/>
            <person name="Glavina del Rio T."/>
            <person name="Dalin E."/>
            <person name="Tice H."/>
            <person name="Bruce D."/>
            <person name="Goodwin L."/>
            <person name="Pitluck S."/>
            <person name="Kyrpides N."/>
            <person name="Mavromatis K."/>
            <person name="Ivanova N."/>
            <person name="Mikhailova N."/>
            <person name="Chertkov O."/>
            <person name="Brettin T."/>
            <person name="Detter J.C."/>
            <person name="Han C."/>
            <person name="Larimer F."/>
            <person name="Land M."/>
            <person name="Hauser L."/>
            <person name="Markowitz V."/>
            <person name="Cheng J.-F."/>
            <person name="Hugenholtz P."/>
            <person name="Woyke T."/>
            <person name="Wu D."/>
            <person name="Pukall R."/>
            <person name="Steenblock K."/>
            <person name="Schneider S."/>
            <person name="Klenk H.-P."/>
            <person name="Eisen J.A."/>
        </authorList>
    </citation>
    <scope>NUCLEOTIDE SEQUENCE [LARGE SCALE GENOMIC DNA]</scope>
    <source>
        <strain evidence="3">DSM 14684 / CIP 108061 / JCM 11494 / NBRC 100937 / ID131577</strain>
    </source>
</reference>
<dbReference type="RefSeq" id="WP_012933238.1">
    <property type="nucleotide sequence ID" value="NC_013739.1"/>
</dbReference>
<sequence length="184" mass="19840" precursor="true">MRIDRRRTARGALAGAAAAAIWALQQPLDKRVFGSRYDDVELLGRFVTGERGGWFAPGLALHVQNGALFGAVYAQLSPSLPGPPAARGAALALAEHVALWPLGRLSDRHHPGRAKLPVLTGSRRAFWQAVWRHALFGVLLGELEHRLNGPPPPPAVEPEPDDPLQQYVSRNGHGDLERAAVGRG</sequence>